<sequence>MNPYVLSFQETSKVSIALVGGKGANLGELTRAGVQAPDCAIRYAI</sequence>
<organism evidence="1 2">
    <name type="scientific">Brevibacillus choshinensis</name>
    <dbReference type="NCBI Taxonomy" id="54911"/>
    <lineage>
        <taxon>Bacteria</taxon>
        <taxon>Bacillati</taxon>
        <taxon>Bacillota</taxon>
        <taxon>Bacilli</taxon>
        <taxon>Bacillales</taxon>
        <taxon>Paenibacillaceae</taxon>
        <taxon>Brevibacillus</taxon>
    </lineage>
</organism>
<gene>
    <name evidence="1" type="ORF">JNE38_18660</name>
</gene>
<evidence type="ECO:0000313" key="2">
    <source>
        <dbReference type="Proteomes" id="UP000596248"/>
    </source>
</evidence>
<dbReference type="SUPFAM" id="SSF56059">
    <property type="entry name" value="Glutathione synthetase ATP-binding domain-like"/>
    <property type="match status" value="1"/>
</dbReference>
<accession>A0ABX7FHR1</accession>
<dbReference type="RefSeq" id="WP_203255130.1">
    <property type="nucleotide sequence ID" value="NZ_CP069127.1"/>
</dbReference>
<evidence type="ECO:0000313" key="1">
    <source>
        <dbReference type="EMBL" id="QRG65621.1"/>
    </source>
</evidence>
<reference evidence="1 2" key="1">
    <citation type="submission" date="2021-01" db="EMBL/GenBank/DDBJ databases">
        <title>Identification of strong promoters based on the transcriptome of Brevibacillus choshinensis.</title>
        <authorList>
            <person name="Yao D."/>
            <person name="Zhang K."/>
            <person name="Wu J."/>
        </authorList>
    </citation>
    <scope>NUCLEOTIDE SEQUENCE [LARGE SCALE GENOMIC DNA]</scope>
    <source>
        <strain evidence="1 2">HPD31-SP3</strain>
    </source>
</reference>
<dbReference type="InterPro" id="IPR013815">
    <property type="entry name" value="ATP_grasp_subdomain_1"/>
</dbReference>
<proteinExistence type="predicted"/>
<name>A0ABX7FHR1_BRECH</name>
<dbReference type="Proteomes" id="UP000596248">
    <property type="component" value="Chromosome"/>
</dbReference>
<keyword evidence="2" id="KW-1185">Reference proteome</keyword>
<protein>
    <submittedName>
        <fullName evidence="1">Uncharacterized protein</fullName>
    </submittedName>
</protein>
<dbReference type="EMBL" id="CP069127">
    <property type="protein sequence ID" value="QRG65621.1"/>
    <property type="molecule type" value="Genomic_DNA"/>
</dbReference>
<dbReference type="Gene3D" id="3.30.1490.20">
    <property type="entry name" value="ATP-grasp fold, A domain"/>
    <property type="match status" value="1"/>
</dbReference>